<dbReference type="InterPro" id="IPR042089">
    <property type="entry name" value="Peptidase_M13_dom_2"/>
</dbReference>
<dbReference type="GO" id="GO:0016485">
    <property type="term" value="P:protein processing"/>
    <property type="evidence" value="ECO:0007669"/>
    <property type="project" value="TreeGrafter"/>
</dbReference>
<proteinExistence type="inferred from homology"/>
<dbReference type="SUPFAM" id="SSF55486">
    <property type="entry name" value="Metalloproteases ('zincins'), catalytic domain"/>
    <property type="match status" value="1"/>
</dbReference>
<comment type="caution">
    <text evidence="3">The sequence shown here is derived from an EMBL/GenBank/DDBJ whole genome shotgun (WGS) entry which is preliminary data.</text>
</comment>
<dbReference type="Proteomes" id="UP001321473">
    <property type="component" value="Unassembled WGS sequence"/>
</dbReference>
<evidence type="ECO:0000259" key="2">
    <source>
        <dbReference type="Pfam" id="PF05649"/>
    </source>
</evidence>
<dbReference type="GO" id="GO:0005886">
    <property type="term" value="C:plasma membrane"/>
    <property type="evidence" value="ECO:0007669"/>
    <property type="project" value="TreeGrafter"/>
</dbReference>
<dbReference type="PANTHER" id="PTHR11733">
    <property type="entry name" value="ZINC METALLOPROTEASE FAMILY M13 NEPRILYSIN-RELATED"/>
    <property type="match status" value="1"/>
</dbReference>
<dbReference type="Gene3D" id="3.40.390.10">
    <property type="entry name" value="Collagenase (Catalytic Domain)"/>
    <property type="match status" value="1"/>
</dbReference>
<dbReference type="GO" id="GO:0004222">
    <property type="term" value="F:metalloendopeptidase activity"/>
    <property type="evidence" value="ECO:0007669"/>
    <property type="project" value="InterPro"/>
</dbReference>
<organism evidence="3 4">
    <name type="scientific">Amblyomma americanum</name>
    <name type="common">Lone star tick</name>
    <dbReference type="NCBI Taxonomy" id="6943"/>
    <lineage>
        <taxon>Eukaryota</taxon>
        <taxon>Metazoa</taxon>
        <taxon>Ecdysozoa</taxon>
        <taxon>Arthropoda</taxon>
        <taxon>Chelicerata</taxon>
        <taxon>Arachnida</taxon>
        <taxon>Acari</taxon>
        <taxon>Parasitiformes</taxon>
        <taxon>Ixodida</taxon>
        <taxon>Ixodoidea</taxon>
        <taxon>Ixodidae</taxon>
        <taxon>Amblyomminae</taxon>
        <taxon>Amblyomma</taxon>
    </lineage>
</organism>
<dbReference type="PROSITE" id="PS51885">
    <property type="entry name" value="NEPRILYSIN"/>
    <property type="match status" value="1"/>
</dbReference>
<dbReference type="Gene3D" id="1.10.1380.10">
    <property type="entry name" value="Neutral endopeptidase , domain2"/>
    <property type="match status" value="1"/>
</dbReference>
<comment type="similarity">
    <text evidence="1">Belongs to the peptidase M13 family.</text>
</comment>
<dbReference type="InterPro" id="IPR024079">
    <property type="entry name" value="MetalloPept_cat_dom_sf"/>
</dbReference>
<feature type="domain" description="Peptidase M13 N-terminal" evidence="2">
    <location>
        <begin position="12"/>
        <end position="153"/>
    </location>
</feature>
<sequence>MNESMNLSVDACYNFHSYVCGGWENQQNAGTYEWSFGIYDMLADKVKISIQNILTGIVPSFTNQNITDKVGIIFNACMAFENTEDRPDGLVNVLKSYGLGDWPMLENTTTNATDMLLKTGIIGLFDLFVQRDSQNLTSHVIQIPLLELMNKEFAKVNINLTKNDVVELHPLKYFEAVDEFLPTFDP</sequence>
<evidence type="ECO:0000313" key="3">
    <source>
        <dbReference type="EMBL" id="KAK8778418.1"/>
    </source>
</evidence>
<dbReference type="InterPro" id="IPR008753">
    <property type="entry name" value="Peptidase_M13_N"/>
</dbReference>
<evidence type="ECO:0000313" key="4">
    <source>
        <dbReference type="Proteomes" id="UP001321473"/>
    </source>
</evidence>
<dbReference type="InterPro" id="IPR000718">
    <property type="entry name" value="Peptidase_M13"/>
</dbReference>
<protein>
    <recommendedName>
        <fullName evidence="2">Peptidase M13 N-terminal domain-containing protein</fullName>
    </recommendedName>
</protein>
<accession>A0AAQ4EV06</accession>
<evidence type="ECO:0000256" key="1">
    <source>
        <dbReference type="ARBA" id="ARBA00007357"/>
    </source>
</evidence>
<dbReference type="Pfam" id="PF05649">
    <property type="entry name" value="Peptidase_M13_N"/>
    <property type="match status" value="1"/>
</dbReference>
<keyword evidence="4" id="KW-1185">Reference proteome</keyword>
<gene>
    <name evidence="3" type="ORF">V5799_020240</name>
</gene>
<dbReference type="PANTHER" id="PTHR11733:SF237">
    <property type="entry name" value="NEPRILYSIN-LIKE 4"/>
    <property type="match status" value="1"/>
</dbReference>
<dbReference type="EMBL" id="JARKHS020010781">
    <property type="protein sequence ID" value="KAK8778418.1"/>
    <property type="molecule type" value="Genomic_DNA"/>
</dbReference>
<name>A0AAQ4EV06_AMBAM</name>
<dbReference type="AlphaFoldDB" id="A0AAQ4EV06"/>
<reference evidence="3 4" key="1">
    <citation type="journal article" date="2023" name="Arcadia Sci">
        <title>De novo assembly of a long-read Amblyomma americanum tick genome.</title>
        <authorList>
            <person name="Chou S."/>
            <person name="Poskanzer K.E."/>
            <person name="Rollins M."/>
            <person name="Thuy-Boun P.S."/>
        </authorList>
    </citation>
    <scope>NUCLEOTIDE SEQUENCE [LARGE SCALE GENOMIC DNA]</scope>
    <source>
        <strain evidence="3">F_SG_1</strain>
        <tissue evidence="3">Salivary glands</tissue>
    </source>
</reference>